<evidence type="ECO:0000313" key="10">
    <source>
        <dbReference type="EMBL" id="SDD55876.1"/>
    </source>
</evidence>
<dbReference type="PROSITE" id="PS50110">
    <property type="entry name" value="RESPONSE_REGULATORY"/>
    <property type="match status" value="1"/>
</dbReference>
<dbReference type="Pfam" id="PF00072">
    <property type="entry name" value="Response_reg"/>
    <property type="match status" value="1"/>
</dbReference>
<organism evidence="10 11">
    <name type="scientific">Aquimonas voraii</name>
    <dbReference type="NCBI Taxonomy" id="265719"/>
    <lineage>
        <taxon>Bacteria</taxon>
        <taxon>Pseudomonadati</taxon>
        <taxon>Pseudomonadota</taxon>
        <taxon>Gammaproteobacteria</taxon>
        <taxon>Lysobacterales</taxon>
        <taxon>Lysobacteraceae</taxon>
        <taxon>Aquimonas</taxon>
    </lineage>
</organism>
<dbReference type="GO" id="GO:0000156">
    <property type="term" value="F:phosphorelay response regulator activity"/>
    <property type="evidence" value="ECO:0007669"/>
    <property type="project" value="TreeGrafter"/>
</dbReference>
<dbReference type="Gene3D" id="6.10.250.690">
    <property type="match status" value="1"/>
</dbReference>
<keyword evidence="4 7" id="KW-0238">DNA-binding</keyword>
<keyword evidence="2" id="KW-0902">Two-component regulatory system</keyword>
<evidence type="ECO:0000259" key="9">
    <source>
        <dbReference type="PROSITE" id="PS51755"/>
    </source>
</evidence>
<dbReference type="InterPro" id="IPR039420">
    <property type="entry name" value="WalR-like"/>
</dbReference>
<feature type="domain" description="OmpR/PhoB-type" evidence="9">
    <location>
        <begin position="133"/>
        <end position="229"/>
    </location>
</feature>
<dbReference type="GO" id="GO:0000976">
    <property type="term" value="F:transcription cis-regulatory region binding"/>
    <property type="evidence" value="ECO:0007669"/>
    <property type="project" value="TreeGrafter"/>
</dbReference>
<dbReference type="SUPFAM" id="SSF52172">
    <property type="entry name" value="CheY-like"/>
    <property type="match status" value="1"/>
</dbReference>
<dbReference type="InterPro" id="IPR011006">
    <property type="entry name" value="CheY-like_superfamily"/>
</dbReference>
<sequence>MSECRPERLRVLLVEDDLDIAAGLVDYFEARGIAAEHAYNAREAQARLLEARFDLWLFDVQLPGEDGFSLCRRLKALQPDSAPVLFLTARGALADRLAGFEAGAVDYVIKPFEPAELVARVRALAKHVPARAGGWIVVDDWRLDPQRGLLERAGTQLQLSASAARLLRCLLQASPGCVSRAELGEALWGEAGEDDDLRTHLYALRRVLRETFGQAPIHSERGLGVRFGGRP</sequence>
<feature type="domain" description="Response regulatory" evidence="8">
    <location>
        <begin position="10"/>
        <end position="125"/>
    </location>
</feature>
<evidence type="ECO:0000256" key="5">
    <source>
        <dbReference type="ARBA" id="ARBA00023163"/>
    </source>
</evidence>
<dbReference type="InterPro" id="IPR001789">
    <property type="entry name" value="Sig_transdc_resp-reg_receiver"/>
</dbReference>
<dbReference type="InterPro" id="IPR036388">
    <property type="entry name" value="WH-like_DNA-bd_sf"/>
</dbReference>
<dbReference type="SMART" id="SM00862">
    <property type="entry name" value="Trans_reg_C"/>
    <property type="match status" value="1"/>
</dbReference>
<dbReference type="RefSeq" id="WP_091241445.1">
    <property type="nucleotide sequence ID" value="NZ_FNAG01000003.1"/>
</dbReference>
<evidence type="ECO:0000256" key="2">
    <source>
        <dbReference type="ARBA" id="ARBA00023012"/>
    </source>
</evidence>
<evidence type="ECO:0000256" key="4">
    <source>
        <dbReference type="ARBA" id="ARBA00023125"/>
    </source>
</evidence>
<protein>
    <submittedName>
        <fullName evidence="10">DNA-binding response regulator, OmpR family, contains REC and winged-helix (WHTH) domain</fullName>
    </submittedName>
</protein>
<gene>
    <name evidence="10" type="ORF">SAMN04488509_103219</name>
</gene>
<evidence type="ECO:0000256" key="7">
    <source>
        <dbReference type="PROSITE-ProRule" id="PRU01091"/>
    </source>
</evidence>
<dbReference type="Gene3D" id="1.10.10.10">
    <property type="entry name" value="Winged helix-like DNA-binding domain superfamily/Winged helix DNA-binding domain"/>
    <property type="match status" value="1"/>
</dbReference>
<dbReference type="GO" id="GO:0006355">
    <property type="term" value="P:regulation of DNA-templated transcription"/>
    <property type="evidence" value="ECO:0007669"/>
    <property type="project" value="InterPro"/>
</dbReference>
<evidence type="ECO:0000313" key="11">
    <source>
        <dbReference type="Proteomes" id="UP000199603"/>
    </source>
</evidence>
<dbReference type="SMART" id="SM00448">
    <property type="entry name" value="REC"/>
    <property type="match status" value="1"/>
</dbReference>
<proteinExistence type="predicted"/>
<dbReference type="CDD" id="cd17574">
    <property type="entry name" value="REC_OmpR"/>
    <property type="match status" value="1"/>
</dbReference>
<evidence type="ECO:0000256" key="6">
    <source>
        <dbReference type="PROSITE-ProRule" id="PRU00169"/>
    </source>
</evidence>
<dbReference type="Gene3D" id="3.40.50.2300">
    <property type="match status" value="1"/>
</dbReference>
<dbReference type="GO" id="GO:0005829">
    <property type="term" value="C:cytosol"/>
    <property type="evidence" value="ECO:0007669"/>
    <property type="project" value="TreeGrafter"/>
</dbReference>
<dbReference type="Pfam" id="PF00486">
    <property type="entry name" value="Trans_reg_C"/>
    <property type="match status" value="1"/>
</dbReference>
<dbReference type="PANTHER" id="PTHR48111">
    <property type="entry name" value="REGULATOR OF RPOS"/>
    <property type="match status" value="1"/>
</dbReference>
<dbReference type="STRING" id="265719.SAMN04488509_103219"/>
<dbReference type="CDD" id="cd00383">
    <property type="entry name" value="trans_reg_C"/>
    <property type="match status" value="1"/>
</dbReference>
<dbReference type="EMBL" id="FNAG01000003">
    <property type="protein sequence ID" value="SDD55876.1"/>
    <property type="molecule type" value="Genomic_DNA"/>
</dbReference>
<evidence type="ECO:0000259" key="8">
    <source>
        <dbReference type="PROSITE" id="PS50110"/>
    </source>
</evidence>
<dbReference type="Proteomes" id="UP000199603">
    <property type="component" value="Unassembled WGS sequence"/>
</dbReference>
<keyword evidence="3" id="KW-0805">Transcription regulation</keyword>
<reference evidence="10 11" key="1">
    <citation type="submission" date="2016-10" db="EMBL/GenBank/DDBJ databases">
        <authorList>
            <person name="de Groot N.N."/>
        </authorList>
    </citation>
    <scope>NUCLEOTIDE SEQUENCE [LARGE SCALE GENOMIC DNA]</scope>
    <source>
        <strain evidence="10 11">DSM 16957</strain>
    </source>
</reference>
<feature type="modified residue" description="4-aspartylphosphate" evidence="6">
    <location>
        <position position="59"/>
    </location>
</feature>
<dbReference type="InterPro" id="IPR001867">
    <property type="entry name" value="OmpR/PhoB-type_DNA-bd"/>
</dbReference>
<dbReference type="AlphaFoldDB" id="A0A1G6VSS3"/>
<dbReference type="PROSITE" id="PS51755">
    <property type="entry name" value="OMPR_PHOB"/>
    <property type="match status" value="1"/>
</dbReference>
<dbReference type="OrthoDB" id="9802426at2"/>
<accession>A0A1G6VSS3</accession>
<keyword evidence="5" id="KW-0804">Transcription</keyword>
<dbReference type="GO" id="GO:0032993">
    <property type="term" value="C:protein-DNA complex"/>
    <property type="evidence" value="ECO:0007669"/>
    <property type="project" value="TreeGrafter"/>
</dbReference>
<keyword evidence="11" id="KW-1185">Reference proteome</keyword>
<name>A0A1G6VSS3_9GAMM</name>
<evidence type="ECO:0000256" key="3">
    <source>
        <dbReference type="ARBA" id="ARBA00023015"/>
    </source>
</evidence>
<feature type="DNA-binding region" description="OmpR/PhoB-type" evidence="7">
    <location>
        <begin position="133"/>
        <end position="229"/>
    </location>
</feature>
<evidence type="ECO:0000256" key="1">
    <source>
        <dbReference type="ARBA" id="ARBA00022553"/>
    </source>
</evidence>
<dbReference type="PANTHER" id="PTHR48111:SF22">
    <property type="entry name" value="REGULATOR OF RPOS"/>
    <property type="match status" value="1"/>
</dbReference>
<keyword evidence="1 6" id="KW-0597">Phosphoprotein</keyword>